<keyword evidence="3" id="KW-1185">Reference proteome</keyword>
<accession>A0A7J7J6J3</accession>
<evidence type="ECO:0000313" key="3">
    <source>
        <dbReference type="Proteomes" id="UP000593567"/>
    </source>
</evidence>
<proteinExistence type="predicted"/>
<feature type="chain" id="PRO_5029570214" evidence="1">
    <location>
        <begin position="20"/>
        <end position="116"/>
    </location>
</feature>
<organism evidence="2 3">
    <name type="scientific">Bugula neritina</name>
    <name type="common">Brown bryozoan</name>
    <name type="synonym">Sertularia neritina</name>
    <dbReference type="NCBI Taxonomy" id="10212"/>
    <lineage>
        <taxon>Eukaryota</taxon>
        <taxon>Metazoa</taxon>
        <taxon>Spiralia</taxon>
        <taxon>Lophotrochozoa</taxon>
        <taxon>Bryozoa</taxon>
        <taxon>Gymnolaemata</taxon>
        <taxon>Cheilostomatida</taxon>
        <taxon>Flustrina</taxon>
        <taxon>Buguloidea</taxon>
        <taxon>Bugulidae</taxon>
        <taxon>Bugula</taxon>
    </lineage>
</organism>
<reference evidence="2" key="1">
    <citation type="submission" date="2020-06" db="EMBL/GenBank/DDBJ databases">
        <title>Draft genome of Bugula neritina, a colonial animal packing powerful symbionts and potential medicines.</title>
        <authorList>
            <person name="Rayko M."/>
        </authorList>
    </citation>
    <scope>NUCLEOTIDE SEQUENCE [LARGE SCALE GENOMIC DNA]</scope>
    <source>
        <strain evidence="2">Kwan_BN1</strain>
    </source>
</reference>
<dbReference type="Proteomes" id="UP000593567">
    <property type="component" value="Unassembled WGS sequence"/>
</dbReference>
<name>A0A7J7J6J3_BUGNE</name>
<protein>
    <submittedName>
        <fullName evidence="2">Uncharacterized protein</fullName>
    </submittedName>
</protein>
<gene>
    <name evidence="2" type="ORF">EB796_020331</name>
</gene>
<evidence type="ECO:0000313" key="2">
    <source>
        <dbReference type="EMBL" id="KAF6021354.1"/>
    </source>
</evidence>
<sequence>MKVAVCVLLCILAVNMTRATLEKPPKESFQEIPVGLVKRSSDTLVKKDLFDTYVNHLVPAGRLKFRNKRQVTAECLKMCVFCFNSGEHSSMRGCMVSCSDETLENITCPSYANRQS</sequence>
<feature type="signal peptide" evidence="1">
    <location>
        <begin position="1"/>
        <end position="19"/>
    </location>
</feature>
<dbReference type="AlphaFoldDB" id="A0A7J7J6J3"/>
<dbReference type="EMBL" id="VXIV02003058">
    <property type="protein sequence ID" value="KAF6021354.1"/>
    <property type="molecule type" value="Genomic_DNA"/>
</dbReference>
<evidence type="ECO:0000256" key="1">
    <source>
        <dbReference type="SAM" id="SignalP"/>
    </source>
</evidence>
<keyword evidence="1" id="KW-0732">Signal</keyword>
<comment type="caution">
    <text evidence="2">The sequence shown here is derived from an EMBL/GenBank/DDBJ whole genome shotgun (WGS) entry which is preliminary data.</text>
</comment>